<dbReference type="InterPro" id="IPR016084">
    <property type="entry name" value="Haem_Oase-like_multi-hlx"/>
</dbReference>
<dbReference type="PANTHER" id="PTHR43198:SF2">
    <property type="entry name" value="SI:CH1073-67J19.1-RELATED"/>
    <property type="match status" value="1"/>
</dbReference>
<dbReference type="InterPro" id="IPR027574">
    <property type="entry name" value="Thiaminase_II"/>
</dbReference>
<dbReference type="EC" id="3.5.99.2" evidence="1"/>
<dbReference type="GO" id="GO:0050334">
    <property type="term" value="F:thiaminase activity"/>
    <property type="evidence" value="ECO:0007669"/>
    <property type="project" value="UniProtKB-EC"/>
</dbReference>
<dbReference type="AlphaFoldDB" id="A0A0E3V919"/>
<evidence type="ECO:0000256" key="1">
    <source>
        <dbReference type="RuleBase" id="RU363093"/>
    </source>
</evidence>
<dbReference type="InterPro" id="IPR004305">
    <property type="entry name" value="Thiaminase-2/PQQC"/>
</dbReference>
<dbReference type="HOGENOM" id="CLU_077537_3_2_10"/>
<dbReference type="KEGG" id="srd:SD10_19545"/>
<dbReference type="SUPFAM" id="SSF48613">
    <property type="entry name" value="Heme oxygenase-like"/>
    <property type="match status" value="1"/>
</dbReference>
<comment type="catalytic activity">
    <reaction evidence="1">
        <text>thiamine + H2O = 5-(2-hydroxyethyl)-4-methylthiazole + 4-amino-5-hydroxymethyl-2-methylpyrimidine + H(+)</text>
        <dbReference type="Rhea" id="RHEA:17509"/>
        <dbReference type="ChEBI" id="CHEBI:15377"/>
        <dbReference type="ChEBI" id="CHEBI:15378"/>
        <dbReference type="ChEBI" id="CHEBI:16892"/>
        <dbReference type="ChEBI" id="CHEBI:17957"/>
        <dbReference type="ChEBI" id="CHEBI:18385"/>
        <dbReference type="EC" id="3.5.99.2"/>
    </reaction>
</comment>
<dbReference type="EMBL" id="CP010429">
    <property type="protein sequence ID" value="AKD56766.1"/>
    <property type="molecule type" value="Genomic_DNA"/>
</dbReference>
<name>A0A0E3V919_9BACT</name>
<protein>
    <recommendedName>
        <fullName evidence="1">Aminopyrimidine aminohydrolase</fullName>
        <ecNumber evidence="1">3.5.99.2</ecNumber>
    </recommendedName>
</protein>
<evidence type="ECO:0000313" key="3">
    <source>
        <dbReference type="EMBL" id="AKD56766.1"/>
    </source>
</evidence>
<dbReference type="PANTHER" id="PTHR43198">
    <property type="entry name" value="BIFUNCTIONAL TH2 PROTEIN"/>
    <property type="match status" value="1"/>
</dbReference>
<keyword evidence="1" id="KW-0378">Hydrolase</keyword>
<evidence type="ECO:0000313" key="4">
    <source>
        <dbReference type="Proteomes" id="UP000033054"/>
    </source>
</evidence>
<keyword evidence="4" id="KW-1185">Reference proteome</keyword>
<comment type="similarity">
    <text evidence="1">Belongs to the TenA family.</text>
</comment>
<comment type="catalytic activity">
    <reaction evidence="1">
        <text>4-amino-5-aminomethyl-2-methylpyrimidine + H2O = 4-amino-5-hydroxymethyl-2-methylpyrimidine + NH4(+)</text>
        <dbReference type="Rhea" id="RHEA:31799"/>
        <dbReference type="ChEBI" id="CHEBI:15377"/>
        <dbReference type="ChEBI" id="CHEBI:16892"/>
        <dbReference type="ChEBI" id="CHEBI:28938"/>
        <dbReference type="ChEBI" id="CHEBI:63416"/>
        <dbReference type="EC" id="3.5.99.2"/>
    </reaction>
</comment>
<proteinExistence type="inferred from homology"/>
<dbReference type="STRING" id="1379870.SD10_19545"/>
<dbReference type="OrthoDB" id="34166at2"/>
<dbReference type="NCBIfam" id="TIGR04306">
    <property type="entry name" value="salvage_TenA"/>
    <property type="match status" value="1"/>
</dbReference>
<comment type="function">
    <text evidence="1">Catalyzes an amino-pyrimidine hydrolysis reaction at the C5' of the pyrimidine moiety of thiamine compounds, a reaction that is part of a thiamine salvage pathway.</text>
</comment>
<dbReference type="GO" id="GO:0005829">
    <property type="term" value="C:cytosol"/>
    <property type="evidence" value="ECO:0007669"/>
    <property type="project" value="TreeGrafter"/>
</dbReference>
<dbReference type="InterPro" id="IPR050967">
    <property type="entry name" value="Thiamine_Salvage_TenA"/>
</dbReference>
<organism evidence="3 4">
    <name type="scientific">Spirosoma radiotolerans</name>
    <dbReference type="NCBI Taxonomy" id="1379870"/>
    <lineage>
        <taxon>Bacteria</taxon>
        <taxon>Pseudomonadati</taxon>
        <taxon>Bacteroidota</taxon>
        <taxon>Cytophagia</taxon>
        <taxon>Cytophagales</taxon>
        <taxon>Cytophagaceae</taxon>
        <taxon>Spirosoma</taxon>
    </lineage>
</organism>
<dbReference type="CDD" id="cd19365">
    <property type="entry name" value="TenA_C-like"/>
    <property type="match status" value="1"/>
</dbReference>
<comment type="pathway">
    <text evidence="1">Cofactor biosynthesis; thiamine diphosphate biosynthesis.</text>
</comment>
<feature type="domain" description="Thiaminase-2/PQQC" evidence="2">
    <location>
        <begin position="8"/>
        <end position="210"/>
    </location>
</feature>
<dbReference type="PATRIC" id="fig|1379870.5.peg.4216"/>
<sequence length="216" mass="24941">MKFTEQLWQEISPIYSAILTHGFVNELTLGSLPSSTFQYYIQQDALYLTDFSRALNQLAARATTPNDMLSFTQFAQNAILVERALHESYFTLYDIQPETAKMPACFAYINYLLATTSLQSVAVGAAAVLPCFWIYREVGNYIHQRASQQNPYRSWIDTYASEAFDQSVSQMLALTDQYAENASAAEREKMRDAFRVSSRLEWYFWNDAYTQNRWLV</sequence>
<evidence type="ECO:0000259" key="2">
    <source>
        <dbReference type="Pfam" id="PF03070"/>
    </source>
</evidence>
<gene>
    <name evidence="3" type="ORF">SD10_19545</name>
</gene>
<dbReference type="GO" id="GO:0009229">
    <property type="term" value="P:thiamine diphosphate biosynthetic process"/>
    <property type="evidence" value="ECO:0007669"/>
    <property type="project" value="UniProtKB-UniPathway"/>
</dbReference>
<dbReference type="RefSeq" id="WP_046576054.1">
    <property type="nucleotide sequence ID" value="NZ_CP010429.1"/>
</dbReference>
<keyword evidence="1" id="KW-0784">Thiamine biosynthesis</keyword>
<dbReference type="Gene3D" id="1.20.910.10">
    <property type="entry name" value="Heme oxygenase-like"/>
    <property type="match status" value="1"/>
</dbReference>
<reference evidence="3 4" key="1">
    <citation type="journal article" date="2014" name="Curr. Microbiol.">
        <title>Spirosoma radiotolerans sp. nov., a gamma-radiation-resistant bacterium isolated from gamma ray-irradiated soil.</title>
        <authorList>
            <person name="Lee J.J."/>
            <person name="Srinivasan S."/>
            <person name="Lim S."/>
            <person name="Joe M."/>
            <person name="Im S."/>
            <person name="Bae S.I."/>
            <person name="Park K.R."/>
            <person name="Han J.H."/>
            <person name="Park S.H."/>
            <person name="Joo B.M."/>
            <person name="Park S.J."/>
            <person name="Kim M.K."/>
        </authorList>
    </citation>
    <scope>NUCLEOTIDE SEQUENCE [LARGE SCALE GENOMIC DNA]</scope>
    <source>
        <strain evidence="3 4">DG5A</strain>
    </source>
</reference>
<dbReference type="GO" id="GO:0009228">
    <property type="term" value="P:thiamine biosynthetic process"/>
    <property type="evidence" value="ECO:0007669"/>
    <property type="project" value="UniProtKB-KW"/>
</dbReference>
<dbReference type="Proteomes" id="UP000033054">
    <property type="component" value="Chromosome"/>
</dbReference>
<dbReference type="Pfam" id="PF03070">
    <property type="entry name" value="TENA_THI-4"/>
    <property type="match status" value="1"/>
</dbReference>
<accession>A0A0E3V919</accession>
<dbReference type="UniPathway" id="UPA00060"/>